<evidence type="ECO:0000256" key="5">
    <source>
        <dbReference type="ARBA" id="ARBA00023136"/>
    </source>
</evidence>
<feature type="transmembrane region" description="Helical" evidence="6">
    <location>
        <begin position="273"/>
        <end position="291"/>
    </location>
</feature>
<feature type="domain" description="Major facilitator superfamily (MFS) profile" evidence="7">
    <location>
        <begin position="7"/>
        <end position="412"/>
    </location>
</feature>
<feature type="transmembrane region" description="Helical" evidence="6">
    <location>
        <begin position="7"/>
        <end position="29"/>
    </location>
</feature>
<protein>
    <submittedName>
        <fullName evidence="8">Sugar MFS transporter</fullName>
    </submittedName>
</protein>
<accession>A0ABW5VCQ8</accession>
<dbReference type="CDD" id="cd17394">
    <property type="entry name" value="MFS_FucP_like"/>
    <property type="match status" value="1"/>
</dbReference>
<dbReference type="RefSeq" id="WP_251808184.1">
    <property type="nucleotide sequence ID" value="NZ_CP166679.1"/>
</dbReference>
<proteinExistence type="predicted"/>
<dbReference type="EMBL" id="JBHUOK010000021">
    <property type="protein sequence ID" value="MFD2789478.1"/>
    <property type="molecule type" value="Genomic_DNA"/>
</dbReference>
<feature type="transmembrane region" description="Helical" evidence="6">
    <location>
        <begin position="72"/>
        <end position="90"/>
    </location>
</feature>
<evidence type="ECO:0000313" key="9">
    <source>
        <dbReference type="Proteomes" id="UP001597532"/>
    </source>
</evidence>
<feature type="transmembrane region" description="Helical" evidence="6">
    <location>
        <begin position="186"/>
        <end position="206"/>
    </location>
</feature>
<dbReference type="InterPro" id="IPR020846">
    <property type="entry name" value="MFS_dom"/>
</dbReference>
<organism evidence="8 9">
    <name type="scientific">Arenibacter antarcticus</name>
    <dbReference type="NCBI Taxonomy" id="2040469"/>
    <lineage>
        <taxon>Bacteria</taxon>
        <taxon>Pseudomonadati</taxon>
        <taxon>Bacteroidota</taxon>
        <taxon>Flavobacteriia</taxon>
        <taxon>Flavobacteriales</taxon>
        <taxon>Flavobacteriaceae</taxon>
        <taxon>Arenibacter</taxon>
    </lineage>
</organism>
<keyword evidence="5 6" id="KW-0472">Membrane</keyword>
<evidence type="ECO:0000259" key="7">
    <source>
        <dbReference type="PROSITE" id="PS50850"/>
    </source>
</evidence>
<dbReference type="Gene3D" id="1.20.1250.20">
    <property type="entry name" value="MFS general substrate transporter like domains"/>
    <property type="match status" value="2"/>
</dbReference>
<dbReference type="InterPro" id="IPR050375">
    <property type="entry name" value="MFS_TsgA-like"/>
</dbReference>
<reference evidence="9" key="1">
    <citation type="journal article" date="2019" name="Int. J. Syst. Evol. Microbiol.">
        <title>The Global Catalogue of Microorganisms (GCM) 10K type strain sequencing project: providing services to taxonomists for standard genome sequencing and annotation.</title>
        <authorList>
            <consortium name="The Broad Institute Genomics Platform"/>
            <consortium name="The Broad Institute Genome Sequencing Center for Infectious Disease"/>
            <person name="Wu L."/>
            <person name="Ma J."/>
        </authorList>
    </citation>
    <scope>NUCLEOTIDE SEQUENCE [LARGE SCALE GENOMIC DNA]</scope>
    <source>
        <strain evidence="9">KCTC 52924</strain>
    </source>
</reference>
<feature type="transmembrane region" description="Helical" evidence="6">
    <location>
        <begin position="382"/>
        <end position="403"/>
    </location>
</feature>
<dbReference type="SUPFAM" id="SSF103473">
    <property type="entry name" value="MFS general substrate transporter"/>
    <property type="match status" value="1"/>
</dbReference>
<dbReference type="PANTHER" id="PTHR43702">
    <property type="entry name" value="L-FUCOSE-PROTON SYMPORTER"/>
    <property type="match status" value="1"/>
</dbReference>
<evidence type="ECO:0000313" key="8">
    <source>
        <dbReference type="EMBL" id="MFD2789478.1"/>
    </source>
</evidence>
<feature type="transmembrane region" description="Helical" evidence="6">
    <location>
        <begin position="232"/>
        <end position="253"/>
    </location>
</feature>
<feature type="transmembrane region" description="Helical" evidence="6">
    <location>
        <begin position="298"/>
        <end position="316"/>
    </location>
</feature>
<feature type="transmembrane region" description="Helical" evidence="6">
    <location>
        <begin position="96"/>
        <end position="116"/>
    </location>
</feature>
<feature type="transmembrane region" description="Helical" evidence="6">
    <location>
        <begin position="41"/>
        <end position="65"/>
    </location>
</feature>
<keyword evidence="2" id="KW-1003">Cell membrane</keyword>
<feature type="transmembrane region" description="Helical" evidence="6">
    <location>
        <begin position="128"/>
        <end position="155"/>
    </location>
</feature>
<dbReference type="Proteomes" id="UP001597532">
    <property type="component" value="Unassembled WGS sequence"/>
</dbReference>
<comment type="caution">
    <text evidence="8">The sequence shown here is derived from an EMBL/GenBank/DDBJ whole genome shotgun (WGS) entry which is preliminary data.</text>
</comment>
<dbReference type="PANTHER" id="PTHR43702:SF12">
    <property type="entry name" value="N-ACETYL GLUCOSAMINE TRANSPORTER NAGP"/>
    <property type="match status" value="1"/>
</dbReference>
<dbReference type="InterPro" id="IPR036259">
    <property type="entry name" value="MFS_trans_sf"/>
</dbReference>
<dbReference type="PROSITE" id="PS50850">
    <property type="entry name" value="MFS"/>
    <property type="match status" value="1"/>
</dbReference>
<gene>
    <name evidence="8" type="ORF">ACFS1K_06890</name>
</gene>
<keyword evidence="4 6" id="KW-1133">Transmembrane helix</keyword>
<evidence type="ECO:0000256" key="6">
    <source>
        <dbReference type="SAM" id="Phobius"/>
    </source>
</evidence>
<keyword evidence="3 6" id="KW-0812">Transmembrane</keyword>
<evidence type="ECO:0000256" key="3">
    <source>
        <dbReference type="ARBA" id="ARBA00022692"/>
    </source>
</evidence>
<evidence type="ECO:0000256" key="4">
    <source>
        <dbReference type="ARBA" id="ARBA00022989"/>
    </source>
</evidence>
<keyword evidence="9" id="KW-1185">Reference proteome</keyword>
<evidence type="ECO:0000256" key="2">
    <source>
        <dbReference type="ARBA" id="ARBA00022475"/>
    </source>
</evidence>
<comment type="subcellular location">
    <subcellularLocation>
        <location evidence="1">Cell inner membrane</location>
        <topology evidence="1">Multi-pass membrane protein</topology>
    </subcellularLocation>
</comment>
<feature type="transmembrane region" description="Helical" evidence="6">
    <location>
        <begin position="357"/>
        <end position="376"/>
    </location>
</feature>
<dbReference type="Pfam" id="PF07690">
    <property type="entry name" value="MFS_1"/>
    <property type="match status" value="1"/>
</dbReference>
<dbReference type="InterPro" id="IPR011701">
    <property type="entry name" value="MFS"/>
</dbReference>
<sequence length="439" mass="47968">MKKRHLIVILILFIFFVISFLTNILGPLIPDIITDFKMSLTMAALLPFAFFIAYGVFSIPSGIAVEKYGEKTTILGAFFIAFCGAILFSLVPTFPIALLSLFLIGSGMAMLQVAINPLLRVAGGEEHFAFNSVLGQLAFGLASFVSPFLFSYLVLNLEDYSGTENSNFMITLFHNLVPAELPWVSLYWIFAIICLLMLVLIAPVKLPKVERNEEEKAGNWATNKVLLKNKKVIFYFMAVFAYVGTEQGVANWMSQFLSQYHGFDPRIEGATTISLFWGLLTVGCILGLILLKIMDSKLVLKLFSGAAILSLTAALFGSAQVALIAFPMIGFFASVMWSIIISLALNSVRDNHGALSGILCSGIVGGAVVPLIVGSIGDAIGLRGGMIFLYLTLGFIFSIGFWAKPLINNQTTKIKDLLGYKPAPKPFTDFKSNIYPPNN</sequence>
<feature type="transmembrane region" description="Helical" evidence="6">
    <location>
        <begin position="322"/>
        <end position="345"/>
    </location>
</feature>
<evidence type="ECO:0000256" key="1">
    <source>
        <dbReference type="ARBA" id="ARBA00004429"/>
    </source>
</evidence>
<name>A0ABW5VCQ8_9FLAO</name>